<evidence type="ECO:0000313" key="2">
    <source>
        <dbReference type="Proteomes" id="UP000183567"/>
    </source>
</evidence>
<evidence type="ECO:0000313" key="1">
    <source>
        <dbReference type="EMBL" id="OJA07837.1"/>
    </source>
</evidence>
<accession>A0A1J8PFQ0</accession>
<protein>
    <submittedName>
        <fullName evidence="1">Uncharacterized protein</fullName>
    </submittedName>
</protein>
<dbReference type="AlphaFoldDB" id="A0A1J8PFQ0"/>
<proteinExistence type="predicted"/>
<name>A0A1J8PFQ0_9AGAM</name>
<gene>
    <name evidence="1" type="ORF">AZE42_06362</name>
</gene>
<dbReference type="Proteomes" id="UP000183567">
    <property type="component" value="Unassembled WGS sequence"/>
</dbReference>
<dbReference type="EMBL" id="LVVM01006535">
    <property type="protein sequence ID" value="OJA07837.1"/>
    <property type="molecule type" value="Genomic_DNA"/>
</dbReference>
<reference evidence="1 2" key="1">
    <citation type="submission" date="2016-03" db="EMBL/GenBank/DDBJ databases">
        <title>Comparative genomics of the ectomycorrhizal sister species Rhizopogon vinicolor and Rhizopogon vesiculosus (Basidiomycota: Boletales) reveals a divergence of the mating type B locus.</title>
        <authorList>
            <person name="Mujic A.B."/>
            <person name="Kuo A."/>
            <person name="Tritt A."/>
            <person name="Lipzen A."/>
            <person name="Chen C."/>
            <person name="Johnson J."/>
            <person name="Sharma A."/>
            <person name="Barry K."/>
            <person name="Grigoriev I.V."/>
            <person name="Spatafora J.W."/>
        </authorList>
    </citation>
    <scope>NUCLEOTIDE SEQUENCE [LARGE SCALE GENOMIC DNA]</scope>
    <source>
        <strain evidence="1 2">AM-OR11-056</strain>
    </source>
</reference>
<comment type="caution">
    <text evidence="1">The sequence shown here is derived from an EMBL/GenBank/DDBJ whole genome shotgun (WGS) entry which is preliminary data.</text>
</comment>
<keyword evidence="2" id="KW-1185">Reference proteome</keyword>
<sequence>MNVHFEDLTVLWRSLREDWALRLELIFSAYDNHMWATSDAEDIKGFQKDTVGEDIYFDN</sequence>
<organism evidence="1 2">
    <name type="scientific">Rhizopogon vesiculosus</name>
    <dbReference type="NCBI Taxonomy" id="180088"/>
    <lineage>
        <taxon>Eukaryota</taxon>
        <taxon>Fungi</taxon>
        <taxon>Dikarya</taxon>
        <taxon>Basidiomycota</taxon>
        <taxon>Agaricomycotina</taxon>
        <taxon>Agaricomycetes</taxon>
        <taxon>Agaricomycetidae</taxon>
        <taxon>Boletales</taxon>
        <taxon>Suillineae</taxon>
        <taxon>Rhizopogonaceae</taxon>
        <taxon>Rhizopogon</taxon>
    </lineage>
</organism>